<dbReference type="EnsemblPlants" id="AVESA.00010b.r2.5DG0952260.1">
    <property type="protein sequence ID" value="AVESA.00010b.r2.5DG0952260.1.CDS"/>
    <property type="gene ID" value="AVESA.00010b.r2.5DG0952260"/>
</dbReference>
<dbReference type="Proteomes" id="UP001732700">
    <property type="component" value="Chromosome 5D"/>
</dbReference>
<evidence type="ECO:0000313" key="1">
    <source>
        <dbReference type="EnsemblPlants" id="AVESA.00010b.r2.5DG0952260.1.CDS"/>
    </source>
</evidence>
<protein>
    <submittedName>
        <fullName evidence="1">Uncharacterized protein</fullName>
    </submittedName>
</protein>
<sequence>MISNAGFMAVAAILAISVISRSLWHLVWRPYTVARWFQRQGIRGPPYRIVVGSLLEMRRMNDAGRAAKGSPANAQCHDYTSLVAPFFHKWASDYGKTFLYWLGPVPALCSTDMELLKQVLDDRTDLFQKDYLNPVLEIITRKGLLTASGDDWKRHYKVIGHIFKQDNLKSVSAVAREGTQKMIEQLCAKIESSSGGHQAEIDDMTRYSEELATGTIEQVIFGKSYKETREVFVAGKEVQKLAAYALSDPSIPGYRYLPTRRNLRAWKLDKLIRRNVRQLIKARIAGGGVYGDDLLGLMLEARRSEAKVLSTEEIIGECLTFFAAGEETSASLLTWAMFLLSSYPQWQEKLREEVQRECLQDDDPPIINVLGKMKLLNMFILETLRLYSPLPLFTRKATSDTKLANIQVPKGTVITFPVVMLHRSKDTWGLDADEFNPMRFENGASRAAKHSHALLAFSYGPRGCIGRHYAMVQVQTVMAMILRRFSFTLSPHYVHKPKQFITLVPRYGLPLIVRNLQQDGQNK</sequence>
<organism evidence="1 2">
    <name type="scientific">Avena sativa</name>
    <name type="common">Oat</name>
    <dbReference type="NCBI Taxonomy" id="4498"/>
    <lineage>
        <taxon>Eukaryota</taxon>
        <taxon>Viridiplantae</taxon>
        <taxon>Streptophyta</taxon>
        <taxon>Embryophyta</taxon>
        <taxon>Tracheophyta</taxon>
        <taxon>Spermatophyta</taxon>
        <taxon>Magnoliopsida</taxon>
        <taxon>Liliopsida</taxon>
        <taxon>Poales</taxon>
        <taxon>Poaceae</taxon>
        <taxon>BOP clade</taxon>
        <taxon>Pooideae</taxon>
        <taxon>Poodae</taxon>
        <taxon>Poeae</taxon>
        <taxon>Poeae Chloroplast Group 1 (Aveneae type)</taxon>
        <taxon>Aveninae</taxon>
        <taxon>Avena</taxon>
    </lineage>
</organism>
<reference evidence="1" key="1">
    <citation type="submission" date="2021-05" db="EMBL/GenBank/DDBJ databases">
        <authorList>
            <person name="Scholz U."/>
            <person name="Mascher M."/>
            <person name="Fiebig A."/>
        </authorList>
    </citation>
    <scope>NUCLEOTIDE SEQUENCE [LARGE SCALE GENOMIC DNA]</scope>
</reference>
<name>A0ACD5YDN7_AVESA</name>
<proteinExistence type="predicted"/>
<keyword evidence="2" id="KW-1185">Reference proteome</keyword>
<reference evidence="1" key="2">
    <citation type="submission" date="2025-09" db="UniProtKB">
        <authorList>
            <consortium name="EnsemblPlants"/>
        </authorList>
    </citation>
    <scope>IDENTIFICATION</scope>
</reference>
<evidence type="ECO:0000313" key="2">
    <source>
        <dbReference type="Proteomes" id="UP001732700"/>
    </source>
</evidence>
<accession>A0ACD5YDN7</accession>